<comment type="caution">
    <text evidence="6">The sequence shown here is derived from an EMBL/GenBank/DDBJ whole genome shotgun (WGS) entry which is preliminary data.</text>
</comment>
<dbReference type="AlphaFoldDB" id="A0AAV9GTZ2"/>
<dbReference type="InterPro" id="IPR045237">
    <property type="entry name" value="COPS7/eIF3m"/>
</dbReference>
<dbReference type="Pfam" id="PF22061">
    <property type="entry name" value="CSN7_HB_subdom"/>
    <property type="match status" value="1"/>
</dbReference>
<dbReference type="PANTHER" id="PTHR15350">
    <property type="entry name" value="COP9 SIGNALOSOME COMPLEX SUBUNIT 7/DENDRITIC CELL PROTEIN GA17"/>
    <property type="match status" value="1"/>
</dbReference>
<dbReference type="PANTHER" id="PTHR15350:SF5">
    <property type="entry name" value="COP9 SIGNALOSOME COMPLEX SUBUNIT 7"/>
    <property type="match status" value="1"/>
</dbReference>
<dbReference type="GO" id="GO:0008180">
    <property type="term" value="C:COP9 signalosome"/>
    <property type="evidence" value="ECO:0007669"/>
    <property type="project" value="UniProtKB-KW"/>
</dbReference>
<feature type="compositionally biased region" description="Polar residues" evidence="4">
    <location>
        <begin position="251"/>
        <end position="260"/>
    </location>
</feature>
<feature type="region of interest" description="Disordered" evidence="4">
    <location>
        <begin position="237"/>
        <end position="343"/>
    </location>
</feature>
<name>A0AAV9GTZ2_9PEZI</name>
<evidence type="ECO:0000256" key="4">
    <source>
        <dbReference type="SAM" id="MobiDB-lite"/>
    </source>
</evidence>
<sequence length="343" mass="35886">MEQTKALNALEPFLALSKSASSLRAAADLITRATSAPNTFIFTELLETPQIQALASSDEFAPYLTLLRIFSYGTYASLSEASNLPTLNDAQKLKLRQLSLLSLARDANTHPNYSSDSAPVLGYASLLACLDLGSARELEELVISTIYAGLIDAKLDPKNELVRTNRVTALRDVAPGSASEGSAIGGLLSSLQAFAGRCEATMHSLEAQMSELRADADKRAAQATAWFDKMEKLVEDEQKSGKASGDAQGRKGSTLTQGTGINRFASAAGGGPRGQGSSAAAAAGSSSATAAGLTNVTRQSGKRGAGTLDTSGDSSKQDGAMDLDEEQESLDGMKRAIKRQLQS</sequence>
<dbReference type="EMBL" id="MU865927">
    <property type="protein sequence ID" value="KAK4451712.1"/>
    <property type="molecule type" value="Genomic_DNA"/>
</dbReference>
<protein>
    <recommendedName>
        <fullName evidence="5">PCI domain-containing protein</fullName>
    </recommendedName>
</protein>
<evidence type="ECO:0000256" key="1">
    <source>
        <dbReference type="ARBA" id="ARBA00008482"/>
    </source>
</evidence>
<reference evidence="6" key="2">
    <citation type="submission" date="2023-05" db="EMBL/GenBank/DDBJ databases">
        <authorList>
            <consortium name="Lawrence Berkeley National Laboratory"/>
            <person name="Steindorff A."/>
            <person name="Hensen N."/>
            <person name="Bonometti L."/>
            <person name="Westerberg I."/>
            <person name="Brannstrom I.O."/>
            <person name="Guillou S."/>
            <person name="Cros-Aarteil S."/>
            <person name="Calhoun S."/>
            <person name="Haridas S."/>
            <person name="Kuo A."/>
            <person name="Mondo S."/>
            <person name="Pangilinan J."/>
            <person name="Riley R."/>
            <person name="Labutti K."/>
            <person name="Andreopoulos B."/>
            <person name="Lipzen A."/>
            <person name="Chen C."/>
            <person name="Yanf M."/>
            <person name="Daum C."/>
            <person name="Ng V."/>
            <person name="Clum A."/>
            <person name="Ohm R."/>
            <person name="Martin F."/>
            <person name="Silar P."/>
            <person name="Natvig D."/>
            <person name="Lalanne C."/>
            <person name="Gautier V."/>
            <person name="Ament-Velasquez S.L."/>
            <person name="Kruys A."/>
            <person name="Hutchinson M.I."/>
            <person name="Powell A.J."/>
            <person name="Barry K."/>
            <person name="Miller A.N."/>
            <person name="Grigoriev I.V."/>
            <person name="Debuchy R."/>
            <person name="Gladieux P."/>
            <person name="Thoren M.H."/>
            <person name="Johannesson H."/>
        </authorList>
    </citation>
    <scope>NUCLEOTIDE SEQUENCE</scope>
    <source>
        <strain evidence="6">PSN243</strain>
    </source>
</reference>
<reference evidence="6" key="1">
    <citation type="journal article" date="2023" name="Mol. Phylogenet. Evol.">
        <title>Genome-scale phylogeny and comparative genomics of the fungal order Sordariales.</title>
        <authorList>
            <person name="Hensen N."/>
            <person name="Bonometti L."/>
            <person name="Westerberg I."/>
            <person name="Brannstrom I.O."/>
            <person name="Guillou S."/>
            <person name="Cros-Aarteil S."/>
            <person name="Calhoun S."/>
            <person name="Haridas S."/>
            <person name="Kuo A."/>
            <person name="Mondo S."/>
            <person name="Pangilinan J."/>
            <person name="Riley R."/>
            <person name="LaButti K."/>
            <person name="Andreopoulos B."/>
            <person name="Lipzen A."/>
            <person name="Chen C."/>
            <person name="Yan M."/>
            <person name="Daum C."/>
            <person name="Ng V."/>
            <person name="Clum A."/>
            <person name="Steindorff A."/>
            <person name="Ohm R.A."/>
            <person name="Martin F."/>
            <person name="Silar P."/>
            <person name="Natvig D.O."/>
            <person name="Lalanne C."/>
            <person name="Gautier V."/>
            <person name="Ament-Velasquez S.L."/>
            <person name="Kruys A."/>
            <person name="Hutchinson M.I."/>
            <person name="Powell A.J."/>
            <person name="Barry K."/>
            <person name="Miller A.N."/>
            <person name="Grigoriev I.V."/>
            <person name="Debuchy R."/>
            <person name="Gladieux P."/>
            <person name="Hiltunen Thoren M."/>
            <person name="Johannesson H."/>
        </authorList>
    </citation>
    <scope>NUCLEOTIDE SEQUENCE</scope>
    <source>
        <strain evidence="6">PSN243</strain>
    </source>
</reference>
<gene>
    <name evidence="6" type="ORF">QBC34DRAFT_492966</name>
</gene>
<dbReference type="PROSITE" id="PS50250">
    <property type="entry name" value="PCI"/>
    <property type="match status" value="1"/>
</dbReference>
<evidence type="ECO:0000313" key="7">
    <source>
        <dbReference type="Proteomes" id="UP001321760"/>
    </source>
</evidence>
<feature type="compositionally biased region" description="Low complexity" evidence="4">
    <location>
        <begin position="275"/>
        <end position="292"/>
    </location>
</feature>
<evidence type="ECO:0000259" key="5">
    <source>
        <dbReference type="PROSITE" id="PS50250"/>
    </source>
</evidence>
<keyword evidence="2" id="KW-0736">Signalosome</keyword>
<feature type="coiled-coil region" evidence="3">
    <location>
        <begin position="195"/>
        <end position="222"/>
    </location>
</feature>
<feature type="domain" description="PCI" evidence="5">
    <location>
        <begin position="2"/>
        <end position="169"/>
    </location>
</feature>
<evidence type="ECO:0000256" key="2">
    <source>
        <dbReference type="ARBA" id="ARBA00022790"/>
    </source>
</evidence>
<accession>A0AAV9GTZ2</accession>
<organism evidence="6 7">
    <name type="scientific">Podospora aff. communis PSN243</name>
    <dbReference type="NCBI Taxonomy" id="3040156"/>
    <lineage>
        <taxon>Eukaryota</taxon>
        <taxon>Fungi</taxon>
        <taxon>Dikarya</taxon>
        <taxon>Ascomycota</taxon>
        <taxon>Pezizomycotina</taxon>
        <taxon>Sordariomycetes</taxon>
        <taxon>Sordariomycetidae</taxon>
        <taxon>Sordariales</taxon>
        <taxon>Podosporaceae</taxon>
        <taxon>Podospora</taxon>
    </lineage>
</organism>
<comment type="similarity">
    <text evidence="1">Belongs to the CSN7/EIF3M family. CSN7 subfamily.</text>
</comment>
<keyword evidence="3" id="KW-0175">Coiled coil</keyword>
<keyword evidence="7" id="KW-1185">Reference proteome</keyword>
<dbReference type="InterPro" id="IPR000717">
    <property type="entry name" value="PCI_dom"/>
</dbReference>
<evidence type="ECO:0000313" key="6">
    <source>
        <dbReference type="EMBL" id="KAK4451712.1"/>
    </source>
</evidence>
<dbReference type="Proteomes" id="UP001321760">
    <property type="component" value="Unassembled WGS sequence"/>
</dbReference>
<evidence type="ECO:0000256" key="3">
    <source>
        <dbReference type="SAM" id="Coils"/>
    </source>
</evidence>
<proteinExistence type="inferred from homology"/>